<organism evidence="2">
    <name type="scientific">Arundo donax</name>
    <name type="common">Giant reed</name>
    <name type="synonym">Donax arundinaceus</name>
    <dbReference type="NCBI Taxonomy" id="35708"/>
    <lineage>
        <taxon>Eukaryota</taxon>
        <taxon>Viridiplantae</taxon>
        <taxon>Streptophyta</taxon>
        <taxon>Embryophyta</taxon>
        <taxon>Tracheophyta</taxon>
        <taxon>Spermatophyta</taxon>
        <taxon>Magnoliopsida</taxon>
        <taxon>Liliopsida</taxon>
        <taxon>Poales</taxon>
        <taxon>Poaceae</taxon>
        <taxon>PACMAD clade</taxon>
        <taxon>Arundinoideae</taxon>
        <taxon>Arundineae</taxon>
        <taxon>Arundo</taxon>
    </lineage>
</organism>
<dbReference type="AlphaFoldDB" id="A0A0A9HK69"/>
<dbReference type="InterPro" id="IPR000873">
    <property type="entry name" value="AMP-dep_synth/lig_dom"/>
</dbReference>
<dbReference type="SUPFAM" id="SSF56801">
    <property type="entry name" value="Acetyl-CoA synthetase-like"/>
    <property type="match status" value="1"/>
</dbReference>
<dbReference type="PANTHER" id="PTHR43201:SF32">
    <property type="entry name" value="2-SUCCINYLBENZOATE--COA LIGASE, CHLOROPLASTIC_PEROXISOMAL"/>
    <property type="match status" value="1"/>
</dbReference>
<evidence type="ECO:0000259" key="1">
    <source>
        <dbReference type="Pfam" id="PF00501"/>
    </source>
</evidence>
<feature type="domain" description="AMP-dependent synthetase/ligase" evidence="1">
    <location>
        <begin position="1"/>
        <end position="74"/>
    </location>
</feature>
<sequence>MAILMAGGCHVPIQKFDVKLAFDAIRQHGVTSFITVPAIMADLLSYARKERISDCGMIVTKILNGGGGLSDELINGA</sequence>
<dbReference type="Pfam" id="PF00501">
    <property type="entry name" value="AMP-binding"/>
    <property type="match status" value="1"/>
</dbReference>
<dbReference type="PANTHER" id="PTHR43201">
    <property type="entry name" value="ACYL-COA SYNTHETASE"/>
    <property type="match status" value="1"/>
</dbReference>
<reference evidence="2" key="1">
    <citation type="submission" date="2014-09" db="EMBL/GenBank/DDBJ databases">
        <authorList>
            <person name="Magalhaes I.L.F."/>
            <person name="Oliveira U."/>
            <person name="Santos F.R."/>
            <person name="Vidigal T.H.D.A."/>
            <person name="Brescovit A.D."/>
            <person name="Santos A.J."/>
        </authorList>
    </citation>
    <scope>NUCLEOTIDE SEQUENCE</scope>
    <source>
        <tissue evidence="2">Shoot tissue taken approximately 20 cm above the soil surface</tissue>
    </source>
</reference>
<evidence type="ECO:0000313" key="2">
    <source>
        <dbReference type="EMBL" id="JAE35261.1"/>
    </source>
</evidence>
<reference evidence="2" key="2">
    <citation type="journal article" date="2015" name="Data Brief">
        <title>Shoot transcriptome of the giant reed, Arundo donax.</title>
        <authorList>
            <person name="Barrero R.A."/>
            <person name="Guerrero F.D."/>
            <person name="Moolhuijzen P."/>
            <person name="Goolsby J.A."/>
            <person name="Tidwell J."/>
            <person name="Bellgard S.E."/>
            <person name="Bellgard M.I."/>
        </authorList>
    </citation>
    <scope>NUCLEOTIDE SEQUENCE</scope>
    <source>
        <tissue evidence="2">Shoot tissue taken approximately 20 cm above the soil surface</tissue>
    </source>
</reference>
<dbReference type="Gene3D" id="3.40.50.980">
    <property type="match status" value="1"/>
</dbReference>
<protein>
    <recommendedName>
        <fullName evidence="1">AMP-dependent synthetase/ligase domain-containing protein</fullName>
    </recommendedName>
</protein>
<proteinExistence type="predicted"/>
<dbReference type="GO" id="GO:0031956">
    <property type="term" value="F:medium-chain fatty acid-CoA ligase activity"/>
    <property type="evidence" value="ECO:0007669"/>
    <property type="project" value="TreeGrafter"/>
</dbReference>
<accession>A0A0A9HK69</accession>
<name>A0A0A9HK69_ARUDO</name>
<dbReference type="EMBL" id="GBRH01162635">
    <property type="protein sequence ID" value="JAE35261.1"/>
    <property type="molecule type" value="Transcribed_RNA"/>
</dbReference>
<dbReference type="GO" id="GO:0006631">
    <property type="term" value="P:fatty acid metabolic process"/>
    <property type="evidence" value="ECO:0007669"/>
    <property type="project" value="TreeGrafter"/>
</dbReference>